<dbReference type="InterPro" id="IPR000639">
    <property type="entry name" value="Epox_hydrolase-like"/>
</dbReference>
<dbReference type="Proteomes" id="UP001501427">
    <property type="component" value="Unassembled WGS sequence"/>
</dbReference>
<dbReference type="GO" id="GO:0016020">
    <property type="term" value="C:membrane"/>
    <property type="evidence" value="ECO:0007669"/>
    <property type="project" value="TreeGrafter"/>
</dbReference>
<dbReference type="AlphaFoldDB" id="A0A7W7MW88"/>
<dbReference type="PANTHER" id="PTHR43798">
    <property type="entry name" value="MONOACYLGLYCEROL LIPASE"/>
    <property type="match status" value="1"/>
</dbReference>
<organism evidence="4 5">
    <name type="scientific">Actinomadura livida</name>
    <dbReference type="NCBI Taxonomy" id="79909"/>
    <lineage>
        <taxon>Bacteria</taxon>
        <taxon>Bacillati</taxon>
        <taxon>Actinomycetota</taxon>
        <taxon>Actinomycetes</taxon>
        <taxon>Streptosporangiales</taxon>
        <taxon>Thermomonosporaceae</taxon>
        <taxon>Actinomadura</taxon>
    </lineage>
</organism>
<protein>
    <submittedName>
        <fullName evidence="4">2-hydroxymuconate-semialdehyde hydrolase</fullName>
        <ecNumber evidence="4">3.7.1.9</ecNumber>
    </submittedName>
    <submittedName>
        <fullName evidence="3">Alpha/beta hydrolase</fullName>
    </submittedName>
</protein>
<sequence length="284" mass="30960">MSAGIRVADVEIGGGRHLRVNQSGTPGRPALLFLHGSGPGVTAASNWRKVIEGLGDTYHCIAPDILGFGDSSHPDPQPQGFAAQAEVRIEALFDLVDKLGLEKVVLVGNSMGGMYSLRMAQLRPELVDRIVLMGSGGMPGLQPTPELIKLITYFDDPTVEAMADLLIQFVHDKSAFGDTVEAVAAERMPMVRRPHIEAGHRAMFGPEMLVFEPDDLAKIDMPALVVHGRQDVIVPLECGYYLAEHLPRADLYVIDKCGHWTQIEQAARFQAIVRTFVGNGDEDR</sequence>
<evidence type="ECO:0000313" key="3">
    <source>
        <dbReference type="EMBL" id="GAA0545924.1"/>
    </source>
</evidence>
<keyword evidence="6" id="KW-1185">Reference proteome</keyword>
<dbReference type="Proteomes" id="UP000549343">
    <property type="component" value="Unassembled WGS sequence"/>
</dbReference>
<dbReference type="PANTHER" id="PTHR43798:SF31">
    <property type="entry name" value="AB HYDROLASE SUPERFAMILY PROTEIN YCLE"/>
    <property type="match status" value="1"/>
</dbReference>
<dbReference type="EC" id="3.7.1.9" evidence="4"/>
<proteinExistence type="predicted"/>
<dbReference type="InterPro" id="IPR000073">
    <property type="entry name" value="AB_hydrolase_1"/>
</dbReference>
<name>A0A7W7MW88_9ACTN</name>
<dbReference type="Pfam" id="PF12697">
    <property type="entry name" value="Abhydrolase_6"/>
    <property type="match status" value="1"/>
</dbReference>
<dbReference type="GO" id="GO:0018775">
    <property type="term" value="F:2-hydroxymuconate-semialdehyde hydrolase activity"/>
    <property type="evidence" value="ECO:0007669"/>
    <property type="project" value="UniProtKB-EC"/>
</dbReference>
<dbReference type="SUPFAM" id="SSF53474">
    <property type="entry name" value="alpha/beta-Hydrolases"/>
    <property type="match status" value="1"/>
</dbReference>
<dbReference type="PRINTS" id="PR00111">
    <property type="entry name" value="ABHYDROLASE"/>
</dbReference>
<dbReference type="RefSeq" id="WP_131980731.1">
    <property type="nucleotide sequence ID" value="NZ_BAAAHD010000002.1"/>
</dbReference>
<dbReference type="InterPro" id="IPR050266">
    <property type="entry name" value="AB_hydrolase_sf"/>
</dbReference>
<reference evidence="4 5" key="2">
    <citation type="submission" date="2020-08" db="EMBL/GenBank/DDBJ databases">
        <title>Sequencing the genomes of 1000 actinobacteria strains.</title>
        <authorList>
            <person name="Klenk H.-P."/>
        </authorList>
    </citation>
    <scope>NUCLEOTIDE SEQUENCE [LARGE SCALE GENOMIC DNA]</scope>
    <source>
        <strain evidence="4 5">DSM 44772</strain>
    </source>
</reference>
<reference evidence="3 6" key="1">
    <citation type="journal article" date="2019" name="Int. J. Syst. Evol. Microbiol.">
        <title>The Global Catalogue of Microorganisms (GCM) 10K type strain sequencing project: providing services to taxonomists for standard genome sequencing and annotation.</title>
        <authorList>
            <consortium name="The Broad Institute Genomics Platform"/>
            <consortium name="The Broad Institute Genome Sequencing Center for Infectious Disease"/>
            <person name="Wu L."/>
            <person name="Ma J."/>
        </authorList>
    </citation>
    <scope>NUCLEOTIDE SEQUENCE [LARGE SCALE GENOMIC DNA]</scope>
    <source>
        <strain evidence="3 6">JCM 10667</strain>
    </source>
</reference>
<keyword evidence="1 4" id="KW-0378">Hydrolase</keyword>
<evidence type="ECO:0000259" key="2">
    <source>
        <dbReference type="Pfam" id="PF12697"/>
    </source>
</evidence>
<dbReference type="EMBL" id="BAAAHD010000002">
    <property type="protein sequence ID" value="GAA0545924.1"/>
    <property type="molecule type" value="Genomic_DNA"/>
</dbReference>
<evidence type="ECO:0000313" key="6">
    <source>
        <dbReference type="Proteomes" id="UP001501427"/>
    </source>
</evidence>
<dbReference type="Gene3D" id="3.40.50.1820">
    <property type="entry name" value="alpha/beta hydrolase"/>
    <property type="match status" value="1"/>
</dbReference>
<dbReference type="InterPro" id="IPR029058">
    <property type="entry name" value="AB_hydrolase_fold"/>
</dbReference>
<reference evidence="3" key="3">
    <citation type="submission" date="2023-12" db="EMBL/GenBank/DDBJ databases">
        <authorList>
            <person name="Sun Q."/>
            <person name="Inoue M."/>
        </authorList>
    </citation>
    <scope>NUCLEOTIDE SEQUENCE</scope>
    <source>
        <strain evidence="3">JCM 10667</strain>
    </source>
</reference>
<accession>A0A7W7MW88</accession>
<evidence type="ECO:0000313" key="5">
    <source>
        <dbReference type="Proteomes" id="UP000549343"/>
    </source>
</evidence>
<dbReference type="PRINTS" id="PR00412">
    <property type="entry name" value="EPOXHYDRLASE"/>
</dbReference>
<evidence type="ECO:0000256" key="1">
    <source>
        <dbReference type="ARBA" id="ARBA00022801"/>
    </source>
</evidence>
<dbReference type="EMBL" id="JACHMV010000001">
    <property type="protein sequence ID" value="MBB4772552.1"/>
    <property type="molecule type" value="Genomic_DNA"/>
</dbReference>
<evidence type="ECO:0000313" key="4">
    <source>
        <dbReference type="EMBL" id="MBB4772552.1"/>
    </source>
</evidence>
<feature type="domain" description="AB hydrolase-1" evidence="2">
    <location>
        <begin position="31"/>
        <end position="269"/>
    </location>
</feature>
<comment type="caution">
    <text evidence="4">The sequence shown here is derived from an EMBL/GenBank/DDBJ whole genome shotgun (WGS) entry which is preliminary data.</text>
</comment>
<gene>
    <name evidence="4" type="ORF">F4557_000970</name>
    <name evidence="3" type="ORF">GCM10009546_04980</name>
</gene>